<accession>A0A4R9AGP9</accession>
<dbReference type="OrthoDB" id="4745728at2"/>
<dbReference type="Proteomes" id="UP000298170">
    <property type="component" value="Unassembled WGS sequence"/>
</dbReference>
<comment type="caution">
    <text evidence="1">The sequence shown here is derived from an EMBL/GenBank/DDBJ whole genome shotgun (WGS) entry which is preliminary data.</text>
</comment>
<gene>
    <name evidence="1" type="ORF">E3T39_06190</name>
</gene>
<protein>
    <submittedName>
        <fullName evidence="1">Uncharacterized protein</fullName>
    </submittedName>
</protein>
<dbReference type="AlphaFoldDB" id="A0A4R9AGP9"/>
<reference evidence="1 2" key="1">
    <citation type="submission" date="2019-03" db="EMBL/GenBank/DDBJ databases">
        <title>Genomics of glacier-inhabiting Cryobacterium strains.</title>
        <authorList>
            <person name="Liu Q."/>
            <person name="Xin Y.-H."/>
        </authorList>
    </citation>
    <scope>NUCLEOTIDE SEQUENCE [LARGE SCALE GENOMIC DNA]</scope>
    <source>
        <strain evidence="1 2">Sr39</strain>
    </source>
</reference>
<organism evidence="1 2">
    <name type="scientific">Cryobacterium suzukii</name>
    <dbReference type="NCBI Taxonomy" id="1259198"/>
    <lineage>
        <taxon>Bacteria</taxon>
        <taxon>Bacillati</taxon>
        <taxon>Actinomycetota</taxon>
        <taxon>Actinomycetes</taxon>
        <taxon>Micrococcales</taxon>
        <taxon>Microbacteriaceae</taxon>
        <taxon>Cryobacterium</taxon>
    </lineage>
</organism>
<dbReference type="EMBL" id="SOHJ01000004">
    <property type="protein sequence ID" value="TFD61628.1"/>
    <property type="molecule type" value="Genomic_DNA"/>
</dbReference>
<keyword evidence="2" id="KW-1185">Reference proteome</keyword>
<evidence type="ECO:0000313" key="2">
    <source>
        <dbReference type="Proteomes" id="UP000298170"/>
    </source>
</evidence>
<sequence length="325" mass="35162">MTTLSPADGEERFREAIRTLNTGEYAADLALGSLLASVQGNQRYEYIAREETAPRSGEMDLHLEGVEVIGHSANAAAFGEFVKKMADSVKIITRERAGRKRMVSDLLVEPGPGSVRVIFRTPDPVPLGGLDEDDRQRVWSDPNSQSVALQQVAQLLASAEPGSPDETSVDGLVETLPPRARATLVAAVKSITSQDWQIRGEFRQRGLGIQPIKVSRAGAARLKIALQVREREHTPWTATGVLDGHRRARSLCWFIEDGTGREVTAVVPTPELMVEVATLSQDEAHRVIASFTVITTHGPGAGDAGSKSYILESVRAAPVDLKLGE</sequence>
<evidence type="ECO:0000313" key="1">
    <source>
        <dbReference type="EMBL" id="TFD61628.1"/>
    </source>
</evidence>
<name>A0A4R9AGP9_9MICO</name>
<proteinExistence type="predicted"/>
<dbReference type="RefSeq" id="WP_134513836.1">
    <property type="nucleotide sequence ID" value="NZ_SOHJ01000004.1"/>
</dbReference>